<dbReference type="InterPro" id="IPR036291">
    <property type="entry name" value="NAD(P)-bd_dom_sf"/>
</dbReference>
<protein>
    <recommendedName>
        <fullName evidence="2">Glyoxylate reductase/hydroxypyruvate reductase</fullName>
    </recommendedName>
</protein>
<organism evidence="6 7">
    <name type="scientific">Hyalella azteca</name>
    <name type="common">Amphipod</name>
    <dbReference type="NCBI Taxonomy" id="294128"/>
    <lineage>
        <taxon>Eukaryota</taxon>
        <taxon>Metazoa</taxon>
        <taxon>Ecdysozoa</taxon>
        <taxon>Arthropoda</taxon>
        <taxon>Crustacea</taxon>
        <taxon>Multicrustacea</taxon>
        <taxon>Malacostraca</taxon>
        <taxon>Eumalacostraca</taxon>
        <taxon>Peracarida</taxon>
        <taxon>Amphipoda</taxon>
        <taxon>Senticaudata</taxon>
        <taxon>Talitrida</taxon>
        <taxon>Talitroidea</taxon>
        <taxon>Hyalellidae</taxon>
        <taxon>Hyalella</taxon>
    </lineage>
</organism>
<evidence type="ECO:0000259" key="4">
    <source>
        <dbReference type="Pfam" id="PF00389"/>
    </source>
</evidence>
<dbReference type="RefSeq" id="XP_018008611.1">
    <property type="nucleotide sequence ID" value="XM_018153122.2"/>
</dbReference>
<reference evidence="7" key="1">
    <citation type="submission" date="2025-08" db="UniProtKB">
        <authorList>
            <consortium name="RefSeq"/>
        </authorList>
    </citation>
    <scope>IDENTIFICATION</scope>
    <source>
        <tissue evidence="7">Whole organism</tissue>
    </source>
</reference>
<dbReference type="OMA" id="VNPMFRV"/>
<dbReference type="KEGG" id="hazt:108666285"/>
<keyword evidence="1 3" id="KW-0560">Oxidoreductase</keyword>
<dbReference type="InterPro" id="IPR006139">
    <property type="entry name" value="D-isomer_2_OHA_DH_cat_dom"/>
</dbReference>
<dbReference type="GO" id="GO:0008465">
    <property type="term" value="F:hydroxypyruvate reductase (NADH) activity"/>
    <property type="evidence" value="ECO:0007669"/>
    <property type="project" value="TreeGrafter"/>
</dbReference>
<dbReference type="PROSITE" id="PS00671">
    <property type="entry name" value="D_2_HYDROXYACID_DH_3"/>
    <property type="match status" value="1"/>
</dbReference>
<name>A0A8B7N446_HYAAZ</name>
<dbReference type="SUPFAM" id="SSF52283">
    <property type="entry name" value="Formate/glycerate dehydrogenase catalytic domain-like"/>
    <property type="match status" value="1"/>
</dbReference>
<evidence type="ECO:0000256" key="2">
    <source>
        <dbReference type="ARBA" id="ARBA00073306"/>
    </source>
</evidence>
<evidence type="ECO:0000256" key="3">
    <source>
        <dbReference type="RuleBase" id="RU003719"/>
    </source>
</evidence>
<sequence>MEKPKVLITKKDVPQIAIRKLRELCDVDIYEGSYPMPRDQLLARVAGKDGLFCFITDRINTKVLDAAGRSLRVISTMSVGYDHLSLEEMKSRDIKVGYTPDVLTDATAELTLALLLATWRRLLQANAAATGQRCCYRPTLLLQANAELNNGGWGRCVWGPVWMLGKGLSGSTVGIFGLGRTGQAVLKRLAGFNVAKFLYTSTTKKELGGSYPVAEFVSFERLLQESDFVICTAALNEQTRAKFNKDAFAAMKNSAVFINTSRGGLVDQEALVWAIQTGQIRAAGLDVMTPEPLPADHILTTLPNCTLLPHLGTSEERTRAAMAELAADNLLGGLIVGKQMPKRLC</sequence>
<comment type="similarity">
    <text evidence="3">Belongs to the D-isomer specific 2-hydroxyacid dehydrogenase family.</text>
</comment>
<dbReference type="Gene3D" id="3.40.50.720">
    <property type="entry name" value="NAD(P)-binding Rossmann-like Domain"/>
    <property type="match status" value="2"/>
</dbReference>
<dbReference type="GO" id="GO:0030267">
    <property type="term" value="F:glyoxylate reductase (NADPH) activity"/>
    <property type="evidence" value="ECO:0007669"/>
    <property type="project" value="TreeGrafter"/>
</dbReference>
<dbReference type="Pfam" id="PF00389">
    <property type="entry name" value="2-Hacid_dh"/>
    <property type="match status" value="1"/>
</dbReference>
<keyword evidence="6" id="KW-1185">Reference proteome</keyword>
<dbReference type="InterPro" id="IPR029753">
    <property type="entry name" value="D-isomer_DH_CS"/>
</dbReference>
<dbReference type="InterPro" id="IPR050223">
    <property type="entry name" value="D-isomer_2-hydroxyacid_DH"/>
</dbReference>
<feature type="domain" description="D-isomer specific 2-hydroxyacid dehydrogenase catalytic" evidence="4">
    <location>
        <begin position="6"/>
        <end position="331"/>
    </location>
</feature>
<dbReference type="GO" id="GO:0005829">
    <property type="term" value="C:cytosol"/>
    <property type="evidence" value="ECO:0007669"/>
    <property type="project" value="TreeGrafter"/>
</dbReference>
<dbReference type="FunFam" id="3.40.50.720:FF:000026">
    <property type="entry name" value="Glyoxylate/hydroxypyruvate reductase B"/>
    <property type="match status" value="1"/>
</dbReference>
<dbReference type="AlphaFoldDB" id="A0A8B7N446"/>
<dbReference type="Pfam" id="PF02826">
    <property type="entry name" value="2-Hacid_dh_C"/>
    <property type="match status" value="1"/>
</dbReference>
<dbReference type="OrthoDB" id="298012at2759"/>
<dbReference type="Proteomes" id="UP000694843">
    <property type="component" value="Unplaced"/>
</dbReference>
<evidence type="ECO:0000259" key="5">
    <source>
        <dbReference type="Pfam" id="PF02826"/>
    </source>
</evidence>
<dbReference type="GO" id="GO:0051287">
    <property type="term" value="F:NAD binding"/>
    <property type="evidence" value="ECO:0007669"/>
    <property type="project" value="InterPro"/>
</dbReference>
<dbReference type="SUPFAM" id="SSF51735">
    <property type="entry name" value="NAD(P)-binding Rossmann-fold domains"/>
    <property type="match status" value="1"/>
</dbReference>
<gene>
    <name evidence="7" type="primary">LOC108666285</name>
</gene>
<dbReference type="GeneID" id="108666285"/>
<dbReference type="PANTHER" id="PTHR10996:SF277">
    <property type="entry name" value="GLYOXYLATE REDUCTASE_HYDROXYPYRUVATE REDUCTASE"/>
    <property type="match status" value="1"/>
</dbReference>
<dbReference type="CDD" id="cd05301">
    <property type="entry name" value="GDH"/>
    <property type="match status" value="1"/>
</dbReference>
<dbReference type="InterPro" id="IPR006140">
    <property type="entry name" value="D-isomer_DH_NAD-bd"/>
</dbReference>
<feature type="domain" description="D-isomer specific 2-hydroxyacid dehydrogenase NAD-binding" evidence="5">
    <location>
        <begin position="143"/>
        <end position="312"/>
    </location>
</feature>
<accession>A0A8B7N446</accession>
<evidence type="ECO:0000313" key="6">
    <source>
        <dbReference type="Proteomes" id="UP000694843"/>
    </source>
</evidence>
<proteinExistence type="inferred from homology"/>
<evidence type="ECO:0000313" key="7">
    <source>
        <dbReference type="RefSeq" id="XP_018008611.1"/>
    </source>
</evidence>
<dbReference type="PANTHER" id="PTHR10996">
    <property type="entry name" value="2-HYDROXYACID DEHYDROGENASE-RELATED"/>
    <property type="match status" value="1"/>
</dbReference>
<evidence type="ECO:0000256" key="1">
    <source>
        <dbReference type="ARBA" id="ARBA00023002"/>
    </source>
</evidence>